<evidence type="ECO:0000256" key="2">
    <source>
        <dbReference type="PROSITE-ProRule" id="PRU00330"/>
    </source>
</evidence>
<dbReference type="SUPFAM" id="SSF74788">
    <property type="entry name" value="Cullin repeat-like"/>
    <property type="match status" value="1"/>
</dbReference>
<dbReference type="Gene3D" id="3.30.230.130">
    <property type="entry name" value="Cullin, Chain C, Domain 2"/>
    <property type="match status" value="1"/>
</dbReference>
<dbReference type="InterPro" id="IPR001373">
    <property type="entry name" value="Cullin_N"/>
</dbReference>
<dbReference type="EMBL" id="LJSK01000071">
    <property type="protein sequence ID" value="KPI87871.1"/>
    <property type="molecule type" value="Genomic_DNA"/>
</dbReference>
<dbReference type="InterPro" id="IPR036390">
    <property type="entry name" value="WH_DNA-bd_sf"/>
</dbReference>
<proteinExistence type="inferred from homology"/>
<name>A0A0N1ILK0_LEPSE</name>
<dbReference type="PROSITE" id="PS50069">
    <property type="entry name" value="CULLIN_2"/>
    <property type="match status" value="1"/>
</dbReference>
<feature type="domain" description="Cullin family profile" evidence="4">
    <location>
        <begin position="458"/>
        <end position="643"/>
    </location>
</feature>
<comment type="caution">
    <text evidence="5">The sequence shown here is derived from an EMBL/GenBank/DDBJ whole genome shotgun (WGS) entry which is preliminary data.</text>
</comment>
<dbReference type="Proteomes" id="UP000038009">
    <property type="component" value="Unassembled WGS sequence"/>
</dbReference>
<dbReference type="AlphaFoldDB" id="A0A0N1ILK0"/>
<dbReference type="OrthoDB" id="27073at2759"/>
<evidence type="ECO:0000256" key="1">
    <source>
        <dbReference type="ARBA" id="ARBA00006019"/>
    </source>
</evidence>
<dbReference type="GO" id="GO:0006511">
    <property type="term" value="P:ubiquitin-dependent protein catabolic process"/>
    <property type="evidence" value="ECO:0007669"/>
    <property type="project" value="InterPro"/>
</dbReference>
<dbReference type="Pfam" id="PF00888">
    <property type="entry name" value="Cullin"/>
    <property type="match status" value="1"/>
</dbReference>
<dbReference type="InterPro" id="IPR016158">
    <property type="entry name" value="Cullin_homology"/>
</dbReference>
<evidence type="ECO:0000313" key="6">
    <source>
        <dbReference type="Proteomes" id="UP000038009"/>
    </source>
</evidence>
<dbReference type="SMART" id="SM00884">
    <property type="entry name" value="Cullin_Nedd8"/>
    <property type="match status" value="1"/>
</dbReference>
<evidence type="ECO:0000313" key="5">
    <source>
        <dbReference type="EMBL" id="KPI87871.1"/>
    </source>
</evidence>
<dbReference type="PANTHER" id="PTHR11932">
    <property type="entry name" value="CULLIN"/>
    <property type="match status" value="1"/>
</dbReference>
<dbReference type="VEuPathDB" id="TriTrypDB:Lsey_0071_0100"/>
<dbReference type="InterPro" id="IPR045093">
    <property type="entry name" value="Cullin"/>
</dbReference>
<dbReference type="InterPro" id="IPR036388">
    <property type="entry name" value="WH-like_DNA-bd_sf"/>
</dbReference>
<dbReference type="InterPro" id="IPR019559">
    <property type="entry name" value="Cullin_neddylation_domain"/>
</dbReference>
<keyword evidence="6" id="KW-1185">Reference proteome</keyword>
<dbReference type="InterPro" id="IPR036317">
    <property type="entry name" value="Cullin_homology_sf"/>
</dbReference>
<dbReference type="OMA" id="HLISHPC"/>
<sequence>MTLCRDLDRSLNDLLIDSVSVPLDFPYLWKEVTQRCSDILRWESVFVGENASQEMCNTVMDAYTLVYHLISHPCSNTPLVKVNGKEIWEGQQIMAVYSLQGAIFEQHLLNSVISAFDEEDSCSTIQTYVRLWRSFLVAVVNIKAIFSSLADKWPLLGLEDNPLDRTEDIALRKWSTIVLTPNIVAQLRRELRALLAEERAGGCTPGLSFAVEIKDELSMLPDSNYYRNIIEVDYIRDMCDHCWSKARSVTESDLFEYAKVCLNLIEEELIRAGKFLTNKDHAVDRLVETLVDDHINIFQSAKMSEWLDAAGESDADLRLRTLFRLLWWSMGKGAPLMEGAFKDSVARITAAQLSKAVQAAAEVTDAHARIIECFAGIVKRYRNVVKSVFDNNGCMLEAMDDGLRSGFVSMRFVNFKKLADRLAALSNSILGKSGATKLEMDDIISVYYFLPDAENAAKDTFLVSYQAHLAKRLLLHHFDGKREQRAMEQLVQIKQSPILFCCRSMLKTTQNQSIYIGASAVNHILVNPALLSRGTWPSLPHSVETSEIPPACSHEIEVAKERCMKMRHGQKIDFSPLYSCGVVRMQLPTGTGSDKESVRLRLSFVQICIVERFNIKAEWAFPELCDALKVGEGDFLSALTPLVKATVIQLDGAPGPACKVSLGPCTEIVGEVVDLMPLEFHTFAQSVVTKPGDKRAQQNATRANPQRLESQVVHLLKQSGALTAEELMTSLTAAMEPLTVPRGEVKRVLEKLIERGFIVRDGTHHKFAYSP</sequence>
<dbReference type="SUPFAM" id="SSF75632">
    <property type="entry name" value="Cullin homology domain"/>
    <property type="match status" value="1"/>
</dbReference>
<dbReference type="SUPFAM" id="SSF46785">
    <property type="entry name" value="Winged helix' DNA-binding domain"/>
    <property type="match status" value="1"/>
</dbReference>
<gene>
    <name evidence="5" type="ORF">ABL78_3028</name>
</gene>
<evidence type="ECO:0000256" key="3">
    <source>
        <dbReference type="RuleBase" id="RU003829"/>
    </source>
</evidence>
<accession>A0A0N1ILK0</accession>
<dbReference type="Gene3D" id="1.20.1310.10">
    <property type="entry name" value="Cullin Repeats"/>
    <property type="match status" value="1"/>
</dbReference>
<comment type="similarity">
    <text evidence="1 2 3">Belongs to the cullin family.</text>
</comment>
<protein>
    <submittedName>
        <fullName evidence="5">Putative Cullin 2</fullName>
    </submittedName>
</protein>
<evidence type="ECO:0000259" key="4">
    <source>
        <dbReference type="PROSITE" id="PS50069"/>
    </source>
</evidence>
<dbReference type="GO" id="GO:0031625">
    <property type="term" value="F:ubiquitin protein ligase binding"/>
    <property type="evidence" value="ECO:0007669"/>
    <property type="project" value="InterPro"/>
</dbReference>
<reference evidence="5 6" key="1">
    <citation type="journal article" date="2015" name="PLoS Pathog.">
        <title>Leptomonas seymouri: Adaptations to the Dixenous Life Cycle Analyzed by Genome Sequencing, Transcriptome Profiling and Co-infection with Leishmania donovani.</title>
        <authorList>
            <person name="Kraeva N."/>
            <person name="Butenko A."/>
            <person name="Hlavacova J."/>
            <person name="Kostygov A."/>
            <person name="Myskova J."/>
            <person name="Grybchuk D."/>
            <person name="Lestinova T."/>
            <person name="Votypka J."/>
            <person name="Volf P."/>
            <person name="Opperdoes F."/>
            <person name="Flegontov P."/>
            <person name="Lukes J."/>
            <person name="Yurchenko V."/>
        </authorList>
    </citation>
    <scope>NUCLEOTIDE SEQUENCE [LARGE SCALE GENOMIC DNA]</scope>
    <source>
        <strain evidence="5 6">ATCC 30220</strain>
    </source>
</reference>
<dbReference type="Gene3D" id="1.10.10.10">
    <property type="entry name" value="Winged helix-like DNA-binding domain superfamily/Winged helix DNA-binding domain"/>
    <property type="match status" value="1"/>
</dbReference>
<dbReference type="InterPro" id="IPR016159">
    <property type="entry name" value="Cullin_repeat-like_dom_sf"/>
</dbReference>
<organism evidence="5 6">
    <name type="scientific">Leptomonas seymouri</name>
    <dbReference type="NCBI Taxonomy" id="5684"/>
    <lineage>
        <taxon>Eukaryota</taxon>
        <taxon>Discoba</taxon>
        <taxon>Euglenozoa</taxon>
        <taxon>Kinetoplastea</taxon>
        <taxon>Metakinetoplastina</taxon>
        <taxon>Trypanosomatida</taxon>
        <taxon>Trypanosomatidae</taxon>
        <taxon>Leishmaniinae</taxon>
        <taxon>Leptomonas</taxon>
    </lineage>
</organism>